<dbReference type="STRING" id="1121352.GCA_000620925_01162"/>
<organism evidence="10 11">
    <name type="scientific">Conchiformibius steedae</name>
    <dbReference type="NCBI Taxonomy" id="153493"/>
    <lineage>
        <taxon>Bacteria</taxon>
        <taxon>Pseudomonadati</taxon>
        <taxon>Pseudomonadota</taxon>
        <taxon>Betaproteobacteria</taxon>
        <taxon>Neisseriales</taxon>
        <taxon>Neisseriaceae</taxon>
        <taxon>Conchiformibius</taxon>
    </lineage>
</organism>
<reference evidence="10 11" key="1">
    <citation type="submission" date="2018-11" db="EMBL/GenBank/DDBJ databases">
        <title>Genomes From Bacteria Associated with the Canine Oral Cavity: a Test Case for Automated Genome-Based Taxonomic Assignment.</title>
        <authorList>
            <person name="Coil D.A."/>
            <person name="Jospin G."/>
            <person name="Darling A.E."/>
            <person name="Wallis C."/>
            <person name="Davis I.J."/>
            <person name="Harris S."/>
            <person name="Eisen J.A."/>
            <person name="Holcombe L.J."/>
            <person name="O'Flynn C."/>
        </authorList>
    </citation>
    <scope>NUCLEOTIDE SEQUENCE [LARGE SCALE GENOMIC DNA]</scope>
    <source>
        <strain evidence="10 11">COT-280</strain>
    </source>
</reference>
<evidence type="ECO:0000256" key="2">
    <source>
        <dbReference type="ARBA" id="ARBA00006730"/>
    </source>
</evidence>
<dbReference type="InterPro" id="IPR036188">
    <property type="entry name" value="FAD/NAD-bd_sf"/>
</dbReference>
<gene>
    <name evidence="10" type="ORF">EII21_10375</name>
</gene>
<evidence type="ECO:0000313" key="10">
    <source>
        <dbReference type="EMBL" id="RRD88979.1"/>
    </source>
</evidence>
<accession>A0A3P2A0Y1</accession>
<evidence type="ECO:0000256" key="1">
    <source>
        <dbReference type="ARBA" id="ARBA00001974"/>
    </source>
</evidence>
<evidence type="ECO:0000256" key="4">
    <source>
        <dbReference type="ARBA" id="ARBA00022827"/>
    </source>
</evidence>
<dbReference type="Gene3D" id="3.30.9.10">
    <property type="entry name" value="D-Amino Acid Oxidase, subunit A, domain 2"/>
    <property type="match status" value="1"/>
</dbReference>
<dbReference type="InterPro" id="IPR006076">
    <property type="entry name" value="FAD-dep_OxRdtase"/>
</dbReference>
<dbReference type="SUPFAM" id="SSF51905">
    <property type="entry name" value="FAD/NAD(P)-binding domain"/>
    <property type="match status" value="1"/>
</dbReference>
<dbReference type="SUPFAM" id="SSF54373">
    <property type="entry name" value="FAD-linked reductases, C-terminal domain"/>
    <property type="match status" value="1"/>
</dbReference>
<evidence type="ECO:0000256" key="5">
    <source>
        <dbReference type="ARBA" id="ARBA00023002"/>
    </source>
</evidence>
<keyword evidence="11" id="KW-1185">Reference proteome</keyword>
<dbReference type="OrthoDB" id="9790035at2"/>
<dbReference type="PANTHER" id="PTHR11530:SF11">
    <property type="entry name" value="D-ASPARTATE OXIDASE"/>
    <property type="match status" value="1"/>
</dbReference>
<comment type="cofactor">
    <cofactor evidence="1">
        <name>FAD</name>
        <dbReference type="ChEBI" id="CHEBI:57692"/>
    </cofactor>
</comment>
<evidence type="ECO:0000256" key="8">
    <source>
        <dbReference type="ARBA" id="ARBA00049547"/>
    </source>
</evidence>
<dbReference type="EC" id="1.4.3.3" evidence="6"/>
<dbReference type="GO" id="GO:0071949">
    <property type="term" value="F:FAD binding"/>
    <property type="evidence" value="ECO:0007669"/>
    <property type="project" value="InterPro"/>
</dbReference>
<evidence type="ECO:0000256" key="6">
    <source>
        <dbReference type="ARBA" id="ARBA00039101"/>
    </source>
</evidence>
<evidence type="ECO:0000256" key="3">
    <source>
        <dbReference type="ARBA" id="ARBA00022630"/>
    </source>
</evidence>
<evidence type="ECO:0000256" key="7">
    <source>
        <dbReference type="ARBA" id="ARBA00039751"/>
    </source>
</evidence>
<comment type="similarity">
    <text evidence="2">Belongs to the DAMOX/DASOX family.</text>
</comment>
<sequence length="360" mass="39403">MAQIAIVGGGLLGRVLAWQLAEQGIACTVFCRGSAAGEESAAYQAAAMLAPAAEAVDALPLVVELGRQSLPLWAEMARRLPEKVFFQQNGTLVVWHAQDKPLAVQFEHHLNRAGITPAHWQRREIAANEAQLGKRFAQAMFLAGEGQLDGREWLRVLARALVERDVLCHWHTPCTPESLRGCFDWVVDCRGMGAKTDWNAVGATVLRGVRGEVARVYAPEVSLNRPVRLLHPRYPLYIAPKAQQLFVVGATQIESEDTGAATVRSGLELLSALYAVDPAFGEAKLLELSAALRPTLAHQRPEIRLHRRCRVLEANGLFRHGFMITPAVAGAVCRLVIALLAGDEIPTRDEISGLDYFDCE</sequence>
<feature type="domain" description="FAD dependent oxidoreductase" evidence="9">
    <location>
        <begin position="4"/>
        <end position="334"/>
    </location>
</feature>
<comment type="caution">
    <text evidence="10">The sequence shown here is derived from an EMBL/GenBank/DDBJ whole genome shotgun (WGS) entry which is preliminary data.</text>
</comment>
<dbReference type="GO" id="GO:0046416">
    <property type="term" value="P:D-amino acid metabolic process"/>
    <property type="evidence" value="ECO:0007669"/>
    <property type="project" value="InterPro"/>
</dbReference>
<proteinExistence type="inferred from homology"/>
<dbReference type="PANTHER" id="PTHR11530">
    <property type="entry name" value="D-AMINO ACID OXIDASE"/>
    <property type="match status" value="1"/>
</dbReference>
<evidence type="ECO:0000259" key="9">
    <source>
        <dbReference type="Pfam" id="PF01266"/>
    </source>
</evidence>
<keyword evidence="5" id="KW-0560">Oxidoreductase</keyword>
<name>A0A3P2A0Y1_9NEIS</name>
<dbReference type="AlphaFoldDB" id="A0A3P2A0Y1"/>
<dbReference type="EMBL" id="RQYC01000026">
    <property type="protein sequence ID" value="RRD88979.1"/>
    <property type="molecule type" value="Genomic_DNA"/>
</dbReference>
<comment type="catalytic activity">
    <reaction evidence="8">
        <text>a D-alpha-amino acid + O2 + H2O = a 2-oxocarboxylate + H2O2 + NH4(+)</text>
        <dbReference type="Rhea" id="RHEA:21816"/>
        <dbReference type="ChEBI" id="CHEBI:15377"/>
        <dbReference type="ChEBI" id="CHEBI:15379"/>
        <dbReference type="ChEBI" id="CHEBI:16240"/>
        <dbReference type="ChEBI" id="CHEBI:28938"/>
        <dbReference type="ChEBI" id="CHEBI:35179"/>
        <dbReference type="ChEBI" id="CHEBI:59871"/>
        <dbReference type="EC" id="1.4.3.3"/>
    </reaction>
    <physiologicalReaction direction="left-to-right" evidence="8">
        <dbReference type="Rhea" id="RHEA:21817"/>
    </physiologicalReaction>
</comment>
<dbReference type="InterPro" id="IPR023209">
    <property type="entry name" value="DAO"/>
</dbReference>
<dbReference type="GO" id="GO:0003884">
    <property type="term" value="F:D-amino-acid oxidase activity"/>
    <property type="evidence" value="ECO:0007669"/>
    <property type="project" value="UniProtKB-EC"/>
</dbReference>
<dbReference type="Proteomes" id="UP000269923">
    <property type="component" value="Unassembled WGS sequence"/>
</dbReference>
<keyword evidence="3" id="KW-0285">Flavoprotein</keyword>
<keyword evidence="4" id="KW-0274">FAD</keyword>
<evidence type="ECO:0000313" key="11">
    <source>
        <dbReference type="Proteomes" id="UP000269923"/>
    </source>
</evidence>
<dbReference type="RefSeq" id="WP_124796217.1">
    <property type="nucleotide sequence ID" value="NZ_RQYC01000026.1"/>
</dbReference>
<dbReference type="Pfam" id="PF01266">
    <property type="entry name" value="DAO"/>
    <property type="match status" value="1"/>
</dbReference>
<protein>
    <recommendedName>
        <fullName evidence="7">D-amino-acid oxidase</fullName>
        <ecNumber evidence="6">1.4.3.3</ecNumber>
    </recommendedName>
</protein>
<dbReference type="Gene3D" id="3.50.50.60">
    <property type="entry name" value="FAD/NAD(P)-binding domain"/>
    <property type="match status" value="1"/>
</dbReference>